<evidence type="ECO:0000313" key="5">
    <source>
        <dbReference type="EMBL" id="PMB27367.1"/>
    </source>
</evidence>
<keyword evidence="1" id="KW-0175">Coiled coil</keyword>
<proteinExistence type="predicted"/>
<dbReference type="InterPro" id="IPR024385">
    <property type="entry name" value="DUF3854"/>
</dbReference>
<keyword evidence="5" id="KW-0378">Hydrolase</keyword>
<keyword evidence="5" id="KW-0547">Nucleotide-binding</keyword>
<dbReference type="GO" id="GO:0006260">
    <property type="term" value="P:DNA replication"/>
    <property type="evidence" value="ECO:0007669"/>
    <property type="project" value="InterPro"/>
</dbReference>
<feature type="region of interest" description="Disordered" evidence="2">
    <location>
        <begin position="1052"/>
        <end position="1075"/>
    </location>
</feature>
<dbReference type="NCBIfam" id="NF042913">
    <property type="entry name" value="CyRepA1"/>
    <property type="match status" value="1"/>
</dbReference>
<dbReference type="PANTHER" id="PTHR34985:SF1">
    <property type="entry name" value="SLR0554 PROTEIN"/>
    <property type="match status" value="1"/>
</dbReference>
<dbReference type="InterPro" id="IPR049996">
    <property type="entry name" value="Slr7037-like"/>
</dbReference>
<sequence>MDYTSENNVFQPLSQKHWQEWVVGSAVDPALAQLNVRSLAGSEVYEYLLYALDQTARRNDGRLRDCYLRKYAHIEAGGWWVSGLDPLNDWSQMEWGRLKPDNPRIDFEKDKPIKYESPPKIPNRVTYLRVPLHIWHKIAKRYNIPLPETIHTKAEGRGQRAEGRGHSSHSVLGSDTQGDNAGEALGFWAWVELHPQIPIILAEGEKKAACLLSLGYVVIALPGIWNGRVGQKDFDERLHPDLMPLAQPGRKFIILFDYETKPKTRWSVYQATIRTGKAIEAALCTCEVAQLPGPEKGIDDWVVALGSKAPEVVSTLIDDAFALQEYRQSFFLNQSRGLRKYKPDVKVNTRFLTDAIKKLPSTGLVCLLSDMGTGKTEFLARWRKQHPQLRFLNNGHRVNLLKNLSERLQTQMYSAIACGKLSSADALSITVDSLYKMASDLQAYDCIFIDEACQYVAHLLKSKTCKQHRALILEVLESLVYQASLVVLADAHLDDITIDFFRAMRPQGEKPYIILNEWKSSGRQVYWYEGSNSSSLVAQIHAAVMAGQKCYVASDSKRFIKKLERTLLDAEEQRSLRAEEKLVQHSPLHLCTSALEEAPEPEGDRRLRIWAIHSENSGSEENVIFIKEINTAISNVDALLTTPSLGTGVDISAKHFNVIFGVFHAVSQSATECAQMLWRVRDDIPMHIWVAPRPPFGYAETNARLLKEKILQKNEMTAFLLRINRETGKRGAEKDWALEASCQIEAQRNWSINNLRSDLRSLLEGMGNTIIPMGDGTSEIANSWMQTAGQAITREHCTKVANAKEIDRLTYEIRQHQDYLKPEEVYECEKFRIRDAYGMEVTPELVKKDDGGRLIRKLVALEAILAEPGEAIADDQGRLFPTPPPIVAQRDISERERLTICSDWANHSTNWLMRYRLGLREILIDLFAGQQLRGDEPKMQAIASRSNYFSPHIKAILNLTIPSDKSPMWILGKYLEQLGLSTVRRRLGSRSNRVSYYTLNPEDLAFAQQVLSYRQFNREQNERKRQLEQQAQSRREATIAAQYGIEEAGGRVQGDKISPLHPAPRLPASDTGVSTSPLEYSPLKTGGDVDTNSQQSDSWLQKIKGFATLMVEGLQYGVETVLELLSGLTLDERWGVVFEFESAHPDEFGQLLAIAPDWVERFGL</sequence>
<feature type="compositionally biased region" description="Basic and acidic residues" evidence="2">
    <location>
        <begin position="155"/>
        <end position="165"/>
    </location>
</feature>
<keyword evidence="5" id="KW-0067">ATP-binding</keyword>
<organism evidence="5 6">
    <name type="scientific">Fischerella thermalis CCMEE 5318</name>
    <dbReference type="NCBI Taxonomy" id="2019666"/>
    <lineage>
        <taxon>Bacteria</taxon>
        <taxon>Bacillati</taxon>
        <taxon>Cyanobacteriota</taxon>
        <taxon>Cyanophyceae</taxon>
        <taxon>Nostocales</taxon>
        <taxon>Hapalosiphonaceae</taxon>
        <taxon>Fischerella</taxon>
    </lineage>
</organism>
<dbReference type="InterPro" id="IPR034154">
    <property type="entry name" value="TOPRIM_DnaG/twinkle"/>
</dbReference>
<evidence type="ECO:0000259" key="3">
    <source>
        <dbReference type="Pfam" id="PF02399"/>
    </source>
</evidence>
<feature type="compositionally biased region" description="Polar residues" evidence="2">
    <location>
        <begin position="168"/>
        <end position="177"/>
    </location>
</feature>
<comment type="caution">
    <text evidence="5">The sequence shown here is derived from an EMBL/GenBank/DDBJ whole genome shotgun (WGS) entry which is preliminary data.</text>
</comment>
<dbReference type="PANTHER" id="PTHR34985">
    <property type="entry name" value="SLR0554 PROTEIN"/>
    <property type="match status" value="1"/>
</dbReference>
<feature type="domain" description="Replication origin-binding protein" evidence="3">
    <location>
        <begin position="371"/>
        <end position="526"/>
    </location>
</feature>
<dbReference type="Pfam" id="PF12965">
    <property type="entry name" value="DUF3854"/>
    <property type="match status" value="1"/>
</dbReference>
<dbReference type="InterPro" id="IPR003450">
    <property type="entry name" value="Replication_origin-bd"/>
</dbReference>
<evidence type="ECO:0000256" key="1">
    <source>
        <dbReference type="SAM" id="Coils"/>
    </source>
</evidence>
<protein>
    <submittedName>
        <fullName evidence="5">Bifunctional DNA primase/helicase</fullName>
    </submittedName>
</protein>
<evidence type="ECO:0000259" key="4">
    <source>
        <dbReference type="Pfam" id="PF12965"/>
    </source>
</evidence>
<reference evidence="5 6" key="1">
    <citation type="submission" date="2017-07" db="EMBL/GenBank/DDBJ databases">
        <title>Genomes of Fischerella (Mastigocladus) sp. strains.</title>
        <authorList>
            <person name="Miller S.R."/>
        </authorList>
    </citation>
    <scope>NUCLEOTIDE SEQUENCE [LARGE SCALE GENOMIC DNA]</scope>
    <source>
        <strain evidence="5 6">CCMEE 5318</strain>
    </source>
</reference>
<evidence type="ECO:0000256" key="2">
    <source>
        <dbReference type="SAM" id="MobiDB-lite"/>
    </source>
</evidence>
<dbReference type="Pfam" id="PF02399">
    <property type="entry name" value="Herpes_ori_bp"/>
    <property type="match status" value="1"/>
</dbReference>
<gene>
    <name evidence="5" type="ORF">CEN46_01615</name>
</gene>
<feature type="coiled-coil region" evidence="1">
    <location>
        <begin position="553"/>
        <end position="580"/>
    </location>
</feature>
<dbReference type="Proteomes" id="UP000235081">
    <property type="component" value="Unassembled WGS sequence"/>
</dbReference>
<dbReference type="GO" id="GO:0004386">
    <property type="term" value="F:helicase activity"/>
    <property type="evidence" value="ECO:0007669"/>
    <property type="project" value="UniProtKB-KW"/>
</dbReference>
<keyword evidence="5" id="KW-0347">Helicase</keyword>
<accession>A0A2N6LNV9</accession>
<feature type="region of interest" description="Disordered" evidence="2">
    <location>
        <begin position="155"/>
        <end position="177"/>
    </location>
</feature>
<dbReference type="EMBL" id="NMQE01000037">
    <property type="protein sequence ID" value="PMB27367.1"/>
    <property type="molecule type" value="Genomic_DNA"/>
</dbReference>
<dbReference type="CDD" id="cd01029">
    <property type="entry name" value="TOPRIM_primases"/>
    <property type="match status" value="1"/>
</dbReference>
<dbReference type="AlphaFoldDB" id="A0A2N6LNV9"/>
<dbReference type="SUPFAM" id="SSF52540">
    <property type="entry name" value="P-loop containing nucleoside triphosphate hydrolases"/>
    <property type="match status" value="1"/>
</dbReference>
<dbReference type="GO" id="GO:0003688">
    <property type="term" value="F:DNA replication origin binding"/>
    <property type="evidence" value="ECO:0007669"/>
    <property type="project" value="InterPro"/>
</dbReference>
<evidence type="ECO:0000313" key="6">
    <source>
        <dbReference type="Proteomes" id="UP000235081"/>
    </source>
</evidence>
<dbReference type="GO" id="GO:0005524">
    <property type="term" value="F:ATP binding"/>
    <property type="evidence" value="ECO:0007669"/>
    <property type="project" value="InterPro"/>
</dbReference>
<dbReference type="InterPro" id="IPR027417">
    <property type="entry name" value="P-loop_NTPase"/>
</dbReference>
<dbReference type="RefSeq" id="WP_102180175.1">
    <property type="nucleotide sequence ID" value="NZ_NMQE01000037.1"/>
</dbReference>
<feature type="domain" description="DUF3854" evidence="4">
    <location>
        <begin position="187"/>
        <end position="308"/>
    </location>
</feature>
<name>A0A2N6LNV9_9CYAN</name>